<dbReference type="GO" id="GO:0005634">
    <property type="term" value="C:nucleus"/>
    <property type="evidence" value="ECO:0007669"/>
    <property type="project" value="UniProtKB-SubCell"/>
</dbReference>
<dbReference type="SUPFAM" id="SSF46689">
    <property type="entry name" value="Homeodomain-like"/>
    <property type="match status" value="1"/>
</dbReference>
<evidence type="ECO:0000256" key="1">
    <source>
        <dbReference type="ARBA" id="ARBA00004123"/>
    </source>
</evidence>
<name>A0A5B7EK74_PORTR</name>
<protein>
    <submittedName>
        <fullName evidence="2">Uncharacterized protein</fullName>
    </submittedName>
</protein>
<dbReference type="AlphaFoldDB" id="A0A5B7EK74"/>
<dbReference type="EMBL" id="VSRR010002855">
    <property type="protein sequence ID" value="MPC33539.1"/>
    <property type="molecule type" value="Genomic_DNA"/>
</dbReference>
<evidence type="ECO:0000313" key="3">
    <source>
        <dbReference type="Proteomes" id="UP000324222"/>
    </source>
</evidence>
<keyword evidence="3" id="KW-1185">Reference proteome</keyword>
<accession>A0A5B7EK74</accession>
<organism evidence="2 3">
    <name type="scientific">Portunus trituberculatus</name>
    <name type="common">Swimming crab</name>
    <name type="synonym">Neptunus trituberculatus</name>
    <dbReference type="NCBI Taxonomy" id="210409"/>
    <lineage>
        <taxon>Eukaryota</taxon>
        <taxon>Metazoa</taxon>
        <taxon>Ecdysozoa</taxon>
        <taxon>Arthropoda</taxon>
        <taxon>Crustacea</taxon>
        <taxon>Multicrustacea</taxon>
        <taxon>Malacostraca</taxon>
        <taxon>Eumalacostraca</taxon>
        <taxon>Eucarida</taxon>
        <taxon>Decapoda</taxon>
        <taxon>Pleocyemata</taxon>
        <taxon>Brachyura</taxon>
        <taxon>Eubrachyura</taxon>
        <taxon>Portunoidea</taxon>
        <taxon>Portunidae</taxon>
        <taxon>Portuninae</taxon>
        <taxon>Portunus</taxon>
    </lineage>
</organism>
<dbReference type="OrthoDB" id="6379886at2759"/>
<gene>
    <name evidence="2" type="ORF">E2C01_026893</name>
</gene>
<comment type="caution">
    <text evidence="2">The sequence shown here is derived from an EMBL/GenBank/DDBJ whole genome shotgun (WGS) entry which is preliminary data.</text>
</comment>
<reference evidence="2 3" key="1">
    <citation type="submission" date="2019-05" db="EMBL/GenBank/DDBJ databases">
        <title>Another draft genome of Portunus trituberculatus and its Hox gene families provides insights of decapod evolution.</title>
        <authorList>
            <person name="Jeong J.-H."/>
            <person name="Song I."/>
            <person name="Kim S."/>
            <person name="Choi T."/>
            <person name="Kim D."/>
            <person name="Ryu S."/>
            <person name="Kim W."/>
        </authorList>
    </citation>
    <scope>NUCLEOTIDE SEQUENCE [LARGE SCALE GENOMIC DNA]</scope>
    <source>
        <tissue evidence="2">Muscle</tissue>
    </source>
</reference>
<dbReference type="Proteomes" id="UP000324222">
    <property type="component" value="Unassembled WGS sequence"/>
</dbReference>
<dbReference type="InterPro" id="IPR009057">
    <property type="entry name" value="Homeodomain-like_sf"/>
</dbReference>
<sequence length="187" mass="21259">MGPTNLDMQEKSMVMALVGEGLSNREIGRKLRSESVVRRIKKAAAVLGTGAVPERKKGTGRKRKTHPRTDKLLEREVKKDSFITAKELKEAHADVLGEVSVRTIQDHLQKHLKLPLEHILSLYPFAEISILGDFNVQQQLWLSSPFTDHRGELAFKFTILYDLEQLVQHPTHIPDCHGDTPNFLIFF</sequence>
<comment type="subcellular location">
    <subcellularLocation>
        <location evidence="1">Nucleus</location>
    </subcellularLocation>
</comment>
<evidence type="ECO:0000313" key="2">
    <source>
        <dbReference type="EMBL" id="MPC33539.1"/>
    </source>
</evidence>
<proteinExistence type="predicted"/>